<dbReference type="AlphaFoldDB" id="A0ABD5WEK7"/>
<feature type="compositionally biased region" description="Acidic residues" evidence="1">
    <location>
        <begin position="38"/>
        <end position="49"/>
    </location>
</feature>
<proteinExistence type="predicted"/>
<feature type="region of interest" description="Disordered" evidence="1">
    <location>
        <begin position="29"/>
        <end position="49"/>
    </location>
</feature>
<accession>A0ABD5WEK7</accession>
<reference evidence="2 3" key="1">
    <citation type="journal article" date="2019" name="Int. J. Syst. Evol. Microbiol.">
        <title>The Global Catalogue of Microorganisms (GCM) 10K type strain sequencing project: providing services to taxonomists for standard genome sequencing and annotation.</title>
        <authorList>
            <consortium name="The Broad Institute Genomics Platform"/>
            <consortium name="The Broad Institute Genome Sequencing Center for Infectious Disease"/>
            <person name="Wu L."/>
            <person name="Ma J."/>
        </authorList>
    </citation>
    <scope>NUCLEOTIDE SEQUENCE [LARGE SCALE GENOMIC DNA]</scope>
    <source>
        <strain evidence="2 3">DT31</strain>
    </source>
</reference>
<comment type="caution">
    <text evidence="2">The sequence shown here is derived from an EMBL/GenBank/DDBJ whole genome shotgun (WGS) entry which is preliminary data.</text>
</comment>
<dbReference type="RefSeq" id="WP_390211056.1">
    <property type="nucleotide sequence ID" value="NZ_JBHTAH010000015.1"/>
</dbReference>
<evidence type="ECO:0000313" key="2">
    <source>
        <dbReference type="EMBL" id="MFC7070905.1"/>
    </source>
</evidence>
<dbReference type="Proteomes" id="UP001596461">
    <property type="component" value="Unassembled WGS sequence"/>
</dbReference>
<gene>
    <name evidence="2" type="ORF">ACFQL9_14750</name>
</gene>
<protein>
    <submittedName>
        <fullName evidence="2">Uncharacterized protein</fullName>
    </submittedName>
</protein>
<evidence type="ECO:0000313" key="3">
    <source>
        <dbReference type="Proteomes" id="UP001596461"/>
    </source>
</evidence>
<dbReference type="EMBL" id="JBHTAH010000015">
    <property type="protein sequence ID" value="MFC7070905.1"/>
    <property type="molecule type" value="Genomic_DNA"/>
</dbReference>
<organism evidence="2 3">
    <name type="scientific">Halobaculum lipolyticum</name>
    <dbReference type="NCBI Taxonomy" id="3032001"/>
    <lineage>
        <taxon>Archaea</taxon>
        <taxon>Methanobacteriati</taxon>
        <taxon>Methanobacteriota</taxon>
        <taxon>Stenosarchaea group</taxon>
        <taxon>Halobacteria</taxon>
        <taxon>Halobacteriales</taxon>
        <taxon>Haloferacaceae</taxon>
        <taxon>Halobaculum</taxon>
    </lineage>
</organism>
<keyword evidence="3" id="KW-1185">Reference proteome</keyword>
<name>A0ABD5WEK7_9EURY</name>
<evidence type="ECO:0000256" key="1">
    <source>
        <dbReference type="SAM" id="MobiDB-lite"/>
    </source>
</evidence>
<sequence>MFSGNAGNYRSTMAAKQPAVGIDHVTVVPTQPVRARAEDDDAEEPADDD</sequence>